<proteinExistence type="predicted"/>
<protein>
    <submittedName>
        <fullName evidence="3">Uncharacterized protein</fullName>
    </submittedName>
</protein>
<accession>A0AAF3F0Y2</accession>
<feature type="chain" id="PRO_5042091292" evidence="1">
    <location>
        <begin position="21"/>
        <end position="343"/>
    </location>
</feature>
<organism evidence="2 3">
    <name type="scientific">Mesorhabditis belari</name>
    <dbReference type="NCBI Taxonomy" id="2138241"/>
    <lineage>
        <taxon>Eukaryota</taxon>
        <taxon>Metazoa</taxon>
        <taxon>Ecdysozoa</taxon>
        <taxon>Nematoda</taxon>
        <taxon>Chromadorea</taxon>
        <taxon>Rhabditida</taxon>
        <taxon>Rhabditina</taxon>
        <taxon>Rhabditomorpha</taxon>
        <taxon>Rhabditoidea</taxon>
        <taxon>Rhabditidae</taxon>
        <taxon>Mesorhabditinae</taxon>
        <taxon>Mesorhabditis</taxon>
    </lineage>
</organism>
<sequence>MVSLLLLLSPIAVFFVQINAEQTCLSVSSDVFSSEKRQNDTCQSVITTYFPPEEESLPKSCARLPKFGYTQAIGPAINGLCPAFSECFFENDQNQCYFEDCDNLPSWATEKHAIGPAGYLQECQLGARCYFNGQMNECYSKFACSVQEDPANECLPKAKEPPCASLPLSGVAAALGPAINSECPPMTTCFHSKGSNQCFADPCPFLSESITEDQVVGPAGFLHECQSGAKCFFDGESNQCYFESNRAESSSDFSMIDFPCADLPSSATSTPIGPTINGMCPPFSACFNDGKEKQCYFNPCEKRPESITQEMAIGPATFEQKCPPESTCYYDGEWNQCFAKEQL</sequence>
<name>A0AAF3F0Y2_9BILA</name>
<dbReference type="WBParaSite" id="MBELARI_LOCUS20013">
    <property type="protein sequence ID" value="MBELARI_LOCUS20013"/>
    <property type="gene ID" value="MBELARI_LOCUS20013"/>
</dbReference>
<feature type="signal peptide" evidence="1">
    <location>
        <begin position="1"/>
        <end position="20"/>
    </location>
</feature>
<dbReference type="AlphaFoldDB" id="A0AAF3F0Y2"/>
<evidence type="ECO:0000313" key="2">
    <source>
        <dbReference type="Proteomes" id="UP000887575"/>
    </source>
</evidence>
<dbReference type="Proteomes" id="UP000887575">
    <property type="component" value="Unassembled WGS sequence"/>
</dbReference>
<keyword evidence="2" id="KW-1185">Reference proteome</keyword>
<evidence type="ECO:0000313" key="3">
    <source>
        <dbReference type="WBParaSite" id="MBELARI_LOCUS20013"/>
    </source>
</evidence>
<evidence type="ECO:0000256" key="1">
    <source>
        <dbReference type="SAM" id="SignalP"/>
    </source>
</evidence>
<reference evidence="3" key="1">
    <citation type="submission" date="2024-02" db="UniProtKB">
        <authorList>
            <consortium name="WormBaseParasite"/>
        </authorList>
    </citation>
    <scope>IDENTIFICATION</scope>
</reference>
<keyword evidence="1" id="KW-0732">Signal</keyword>